<protein>
    <submittedName>
        <fullName evidence="2">Uncharacterized protein</fullName>
    </submittedName>
</protein>
<gene>
    <name evidence="2" type="ORF">FKV23_16890</name>
</gene>
<name>A0A514BW03_9GAMM</name>
<dbReference type="OrthoDB" id="5956321at2"/>
<evidence type="ECO:0000313" key="3">
    <source>
        <dbReference type="Proteomes" id="UP000317199"/>
    </source>
</evidence>
<dbReference type="Proteomes" id="UP000317199">
    <property type="component" value="Chromosome"/>
</dbReference>
<keyword evidence="3" id="KW-1185">Reference proteome</keyword>
<organism evidence="2 3">
    <name type="scientific">Marilutibacter alkalisoli</name>
    <dbReference type="NCBI Taxonomy" id="2591633"/>
    <lineage>
        <taxon>Bacteria</taxon>
        <taxon>Pseudomonadati</taxon>
        <taxon>Pseudomonadota</taxon>
        <taxon>Gammaproteobacteria</taxon>
        <taxon>Lysobacterales</taxon>
        <taxon>Lysobacteraceae</taxon>
        <taxon>Marilutibacter</taxon>
    </lineage>
</organism>
<keyword evidence="1" id="KW-0732">Signal</keyword>
<reference evidence="2 3" key="1">
    <citation type="submission" date="2019-06" db="EMBL/GenBank/DDBJ databases">
        <title>Lysobacter alkalisoli sp. nov. isolated from saline-alkali soil.</title>
        <authorList>
            <person name="Sun J.-Q."/>
            <person name="Xu L."/>
        </authorList>
    </citation>
    <scope>NUCLEOTIDE SEQUENCE [LARGE SCALE GENOMIC DNA]</scope>
    <source>
        <strain evidence="2 3">SJ-36</strain>
    </source>
</reference>
<dbReference type="RefSeq" id="WP_141624915.1">
    <property type="nucleotide sequence ID" value="NZ_CP041242.1"/>
</dbReference>
<evidence type="ECO:0000256" key="1">
    <source>
        <dbReference type="SAM" id="SignalP"/>
    </source>
</evidence>
<dbReference type="EMBL" id="CP041242">
    <property type="protein sequence ID" value="QDH71584.1"/>
    <property type="molecule type" value="Genomic_DNA"/>
</dbReference>
<proteinExistence type="predicted"/>
<accession>A0A514BW03</accession>
<sequence length="219" mass="24058">MKSGWNMRRRSGRWLLPALFCLMAVPAVAEDGPPAPTAFTLHATMVGDNPYHGGYDTTPYPVTLYARGKSTRVDFTGPADERGMLLHEADTRSGWLVSLNEGIAIPLDAPGLGELVVEPERPCQRMQARCQPAGNRYVAGRVVKGWRYRNADGRGPAGTSSGELWVDPEHGVILAYSGKKQGWDRRYEMEAMAVTYGPLSELLFELPESVAVPNEGERL</sequence>
<feature type="chain" id="PRO_5022202112" evidence="1">
    <location>
        <begin position="30"/>
        <end position="219"/>
    </location>
</feature>
<dbReference type="AlphaFoldDB" id="A0A514BW03"/>
<feature type="signal peptide" evidence="1">
    <location>
        <begin position="1"/>
        <end position="29"/>
    </location>
</feature>
<evidence type="ECO:0000313" key="2">
    <source>
        <dbReference type="EMBL" id="QDH71584.1"/>
    </source>
</evidence>
<dbReference type="KEGG" id="lyj:FKV23_16890"/>